<evidence type="ECO:0000313" key="2">
    <source>
        <dbReference type="EMBL" id="GIQ80443.1"/>
    </source>
</evidence>
<accession>A0A9K3GF22</accession>
<proteinExistence type="predicted"/>
<keyword evidence="3" id="KW-1185">Reference proteome</keyword>
<dbReference type="AlphaFoldDB" id="A0A9K3GF22"/>
<comment type="caution">
    <text evidence="2">The sequence shown here is derived from an EMBL/GenBank/DDBJ whole genome shotgun (WGS) entry which is preliminary data.</text>
</comment>
<protein>
    <submittedName>
        <fullName evidence="2">Uncharacterized protein</fullName>
    </submittedName>
</protein>
<name>A0A9K3GF22_9EUKA</name>
<reference evidence="2 3" key="1">
    <citation type="journal article" date="2018" name="PLoS ONE">
        <title>The draft genome of Kipferlia bialata reveals reductive genome evolution in fornicate parasites.</title>
        <authorList>
            <person name="Tanifuji G."/>
            <person name="Takabayashi S."/>
            <person name="Kume K."/>
            <person name="Takagi M."/>
            <person name="Nakayama T."/>
            <person name="Kamikawa R."/>
            <person name="Inagaki Y."/>
            <person name="Hashimoto T."/>
        </authorList>
    </citation>
    <scope>NUCLEOTIDE SEQUENCE [LARGE SCALE GENOMIC DNA]</scope>
    <source>
        <strain evidence="2">NY0173</strain>
    </source>
</reference>
<organism evidence="2 3">
    <name type="scientific">Kipferlia bialata</name>
    <dbReference type="NCBI Taxonomy" id="797122"/>
    <lineage>
        <taxon>Eukaryota</taxon>
        <taxon>Metamonada</taxon>
        <taxon>Carpediemonas-like organisms</taxon>
        <taxon>Kipferlia</taxon>
    </lineage>
</organism>
<gene>
    <name evidence="2" type="ORF">KIPB_001243</name>
</gene>
<keyword evidence="1" id="KW-1133">Transmembrane helix</keyword>
<sequence length="337" mass="38301">MASKCVPVSLPHVPERVLGLVSLGDGEALLLGHDRASGHVCMVLTMHSDDTFTEEIVQCPFDTALERYHAVKVGTAYGYRPVTVKKEKSCCCKCLTLTCLIFVIFVCACLIAGLAGYNVYQGRYTIYKHLHYSFRFPIWEGFRHGTKMDHLVDMSETTATYWLTPDVSPDGDNMHYMHFASKVFGSSRCGYLKMHHHQSDRIVWNRAFECVVPSSDGDGTAIDLGPLCPQYGEIELGAYSYDTALYTDNDYGRHLIRFKHRVMYYEQWRGIIEFYEDHTDITICDPTGGDVWSETITMPHTQCDKYDKGYLLGPYFGGNPRAPDTMWINFEDVPEPL</sequence>
<evidence type="ECO:0000256" key="1">
    <source>
        <dbReference type="SAM" id="Phobius"/>
    </source>
</evidence>
<dbReference type="Proteomes" id="UP000265618">
    <property type="component" value="Unassembled WGS sequence"/>
</dbReference>
<keyword evidence="1" id="KW-0472">Membrane</keyword>
<keyword evidence="1" id="KW-0812">Transmembrane</keyword>
<dbReference type="EMBL" id="BDIP01000171">
    <property type="protein sequence ID" value="GIQ80443.1"/>
    <property type="molecule type" value="Genomic_DNA"/>
</dbReference>
<evidence type="ECO:0000313" key="3">
    <source>
        <dbReference type="Proteomes" id="UP000265618"/>
    </source>
</evidence>
<feature type="transmembrane region" description="Helical" evidence="1">
    <location>
        <begin position="95"/>
        <end position="120"/>
    </location>
</feature>